<reference evidence="2" key="2">
    <citation type="submission" date="2015-01" db="EMBL/GenBank/DDBJ databases">
        <title>Evolutionary Origins and Diversification of the Mycorrhizal Mutualists.</title>
        <authorList>
            <consortium name="DOE Joint Genome Institute"/>
            <consortium name="Mycorrhizal Genomics Consortium"/>
            <person name="Kohler A."/>
            <person name="Kuo A."/>
            <person name="Nagy L.G."/>
            <person name="Floudas D."/>
            <person name="Copeland A."/>
            <person name="Barry K.W."/>
            <person name="Cichocki N."/>
            <person name="Veneault-Fourrey C."/>
            <person name="LaButti K."/>
            <person name="Lindquist E.A."/>
            <person name="Lipzen A."/>
            <person name="Lundell T."/>
            <person name="Morin E."/>
            <person name="Murat C."/>
            <person name="Riley R."/>
            <person name="Ohm R."/>
            <person name="Sun H."/>
            <person name="Tunlid A."/>
            <person name="Henrissat B."/>
            <person name="Grigoriev I.V."/>
            <person name="Hibbett D.S."/>
            <person name="Martin F."/>
        </authorList>
    </citation>
    <scope>NUCLEOTIDE SEQUENCE [LARGE SCALE GENOMIC DNA]</scope>
    <source>
        <strain evidence="2">Ve08.2h10</strain>
    </source>
</reference>
<dbReference type="STRING" id="930991.A0A0D0CRZ1"/>
<organism evidence="1 2">
    <name type="scientific">Paxillus rubicundulus Ve08.2h10</name>
    <dbReference type="NCBI Taxonomy" id="930991"/>
    <lineage>
        <taxon>Eukaryota</taxon>
        <taxon>Fungi</taxon>
        <taxon>Dikarya</taxon>
        <taxon>Basidiomycota</taxon>
        <taxon>Agaricomycotina</taxon>
        <taxon>Agaricomycetes</taxon>
        <taxon>Agaricomycetidae</taxon>
        <taxon>Boletales</taxon>
        <taxon>Paxilineae</taxon>
        <taxon>Paxillaceae</taxon>
        <taxon>Paxillus</taxon>
    </lineage>
</organism>
<sequence>MTIPWIICGTSSFFFSFSYCNVFYPCALVQWFTPIGDEPCSNTGMWMVAPEFDDDGNRFVSVIHLDAILRPAHLIGIAREDRIPHNLHYTEFLSFFASFYVNKYSDYHAFKLAF</sequence>
<protein>
    <submittedName>
        <fullName evidence="1">Unplaced genomic scaffold scaffold_1868, whole genome shotgun sequence</fullName>
    </submittedName>
</protein>
<dbReference type="EMBL" id="KN826690">
    <property type="protein sequence ID" value="KIK78158.1"/>
    <property type="molecule type" value="Genomic_DNA"/>
</dbReference>
<gene>
    <name evidence="1" type="ORF">PAXRUDRAFT_164734</name>
</gene>
<proteinExistence type="predicted"/>
<evidence type="ECO:0000313" key="1">
    <source>
        <dbReference type="EMBL" id="KIK78158.1"/>
    </source>
</evidence>
<name>A0A0D0CRZ1_9AGAM</name>
<dbReference type="Proteomes" id="UP000054538">
    <property type="component" value="Unassembled WGS sequence"/>
</dbReference>
<dbReference type="AlphaFoldDB" id="A0A0D0CRZ1"/>
<dbReference type="HOGENOM" id="CLU_006344_16_0_1"/>
<keyword evidence="2" id="KW-1185">Reference proteome</keyword>
<dbReference type="InParanoid" id="A0A0D0CRZ1"/>
<dbReference type="OrthoDB" id="3187773at2759"/>
<evidence type="ECO:0000313" key="2">
    <source>
        <dbReference type="Proteomes" id="UP000054538"/>
    </source>
</evidence>
<accession>A0A0D0CRZ1</accession>
<reference evidence="1 2" key="1">
    <citation type="submission" date="2014-04" db="EMBL/GenBank/DDBJ databases">
        <authorList>
            <consortium name="DOE Joint Genome Institute"/>
            <person name="Kuo A."/>
            <person name="Kohler A."/>
            <person name="Jargeat P."/>
            <person name="Nagy L.G."/>
            <person name="Floudas D."/>
            <person name="Copeland A."/>
            <person name="Barry K.W."/>
            <person name="Cichocki N."/>
            <person name="Veneault-Fourrey C."/>
            <person name="LaButti K."/>
            <person name="Lindquist E.A."/>
            <person name="Lipzen A."/>
            <person name="Lundell T."/>
            <person name="Morin E."/>
            <person name="Murat C."/>
            <person name="Sun H."/>
            <person name="Tunlid A."/>
            <person name="Henrissat B."/>
            <person name="Grigoriev I.V."/>
            <person name="Hibbett D.S."/>
            <person name="Martin F."/>
            <person name="Nordberg H.P."/>
            <person name="Cantor M.N."/>
            <person name="Hua S.X."/>
        </authorList>
    </citation>
    <scope>NUCLEOTIDE SEQUENCE [LARGE SCALE GENOMIC DNA]</scope>
    <source>
        <strain evidence="1 2">Ve08.2h10</strain>
    </source>
</reference>